<reference evidence="1 2" key="1">
    <citation type="submission" date="2010-12" db="EMBL/GenBank/DDBJ databases">
        <authorList>
            <person name="Muzny D."/>
            <person name="Qin X."/>
            <person name="Buhay C."/>
            <person name="Dugan-Rocha S."/>
            <person name="Ding Y."/>
            <person name="Chen G."/>
            <person name="Hawes A."/>
            <person name="Holder M."/>
            <person name="Jhangiani S."/>
            <person name="Johnson A."/>
            <person name="Khan Z."/>
            <person name="Li Z."/>
            <person name="Liu W."/>
            <person name="Liu X."/>
            <person name="Perez L."/>
            <person name="Shen H."/>
            <person name="Wang Q."/>
            <person name="Watt J."/>
            <person name="Xi L."/>
            <person name="Xin Y."/>
            <person name="Zhou J."/>
            <person name="Deng J."/>
            <person name="Jiang H."/>
            <person name="Liu Y."/>
            <person name="Qu J."/>
            <person name="Song X.-Z."/>
            <person name="Zhang L."/>
            <person name="Villasana D."/>
            <person name="Johnson A."/>
            <person name="Liu J."/>
            <person name="Liyanage D."/>
            <person name="Lorensuhewa L."/>
            <person name="Robinson T."/>
            <person name="Song A."/>
            <person name="Song B.-B."/>
            <person name="Dinh H."/>
            <person name="Thornton R."/>
            <person name="Coyle M."/>
            <person name="Francisco L."/>
            <person name="Jackson L."/>
            <person name="Javaid M."/>
            <person name="Korchina V."/>
            <person name="Kovar C."/>
            <person name="Mata R."/>
            <person name="Mathew T."/>
            <person name="Ngo R."/>
            <person name="Nguyen L."/>
            <person name="Nguyen N."/>
            <person name="Okwuonu G."/>
            <person name="Ongeri F."/>
            <person name="Pham C."/>
            <person name="Simmons D."/>
            <person name="Wilczek-Boney K."/>
            <person name="Hale W."/>
            <person name="Jakkamsetti A."/>
            <person name="Pham P."/>
            <person name="Ruth R."/>
            <person name="San Lucas F."/>
            <person name="Warren J."/>
            <person name="Zhang J."/>
            <person name="Zhao Z."/>
            <person name="Zhou C."/>
            <person name="Zhu D."/>
            <person name="Lee S."/>
            <person name="Bess C."/>
            <person name="Blankenburg K."/>
            <person name="Forbes L."/>
            <person name="Fu Q."/>
            <person name="Gubbala S."/>
            <person name="Hirani K."/>
            <person name="Jayaseelan J.C."/>
            <person name="Lara F."/>
            <person name="Munidasa M."/>
            <person name="Palculict T."/>
            <person name="Patil S."/>
            <person name="Pu L.-L."/>
            <person name="Saada N."/>
            <person name="Tang L."/>
            <person name="Weissenberger G."/>
            <person name="Zhu Y."/>
            <person name="Hemphill L."/>
            <person name="Shang Y."/>
            <person name="Youmans B."/>
            <person name="Ayvaz T."/>
            <person name="Ross M."/>
            <person name="Santibanez J."/>
            <person name="Aqrawi P."/>
            <person name="Gross S."/>
            <person name="Joshi V."/>
            <person name="Fowler G."/>
            <person name="Nazareth L."/>
            <person name="Reid J."/>
            <person name="Worley K."/>
            <person name="Petrosino J."/>
            <person name="Highlander S."/>
            <person name="Gibbs R."/>
        </authorList>
    </citation>
    <scope>NUCLEOTIDE SEQUENCE [LARGE SCALE GENOMIC DNA]</scope>
    <source>
        <strain evidence="1 2">DSM 10105</strain>
    </source>
</reference>
<comment type="caution">
    <text evidence="1">The sequence shown here is derived from an EMBL/GenBank/DDBJ whole genome shotgun (WGS) entry which is preliminary data.</text>
</comment>
<sequence>MREAREKYERTLLPVMRITLHQRKEGFDGVPWAFPRISQKISQKSECPFEDDRTTGES</sequence>
<dbReference type="EMBL" id="AEON01000001">
    <property type="protein sequence ID" value="EFT83694.1"/>
    <property type="molecule type" value="Genomic_DNA"/>
</dbReference>
<evidence type="ECO:0000313" key="2">
    <source>
        <dbReference type="Proteomes" id="UP000004946"/>
    </source>
</evidence>
<evidence type="ECO:0000313" key="1">
    <source>
        <dbReference type="EMBL" id="EFT83694.1"/>
    </source>
</evidence>
<name>E6K1L3_PARDN</name>
<accession>E6K1L3</accession>
<dbReference type="AlphaFoldDB" id="E6K1L3"/>
<dbReference type="HOGENOM" id="CLU_2975182_0_0_11"/>
<keyword evidence="2" id="KW-1185">Reference proteome</keyword>
<dbReference type="Proteomes" id="UP000004946">
    <property type="component" value="Chromosome"/>
</dbReference>
<organism evidence="1 2">
    <name type="scientific">Parascardovia denticolens DSM 10105 = JCM 12538</name>
    <dbReference type="NCBI Taxonomy" id="864564"/>
    <lineage>
        <taxon>Bacteria</taxon>
        <taxon>Bacillati</taxon>
        <taxon>Actinomycetota</taxon>
        <taxon>Actinomycetes</taxon>
        <taxon>Bifidobacteriales</taxon>
        <taxon>Bifidobacteriaceae</taxon>
        <taxon>Parascardovia</taxon>
    </lineage>
</organism>
<protein>
    <submittedName>
        <fullName evidence="1">Uncharacterized protein</fullName>
    </submittedName>
</protein>
<proteinExistence type="predicted"/>
<gene>
    <name evidence="1" type="ORF">HMPREF0620_0699</name>
</gene>